<dbReference type="InterPro" id="IPR007359">
    <property type="entry name" value="SigmaE_reg_RseC_MucC"/>
</dbReference>
<dbReference type="PIRSF" id="PIRSF004923">
    <property type="entry name" value="RseC"/>
    <property type="match status" value="1"/>
</dbReference>
<dbReference type="AlphaFoldDB" id="A0A0P7D0X1"/>
<reference evidence="3 5" key="2">
    <citation type="submission" date="2023-01" db="EMBL/GenBank/DDBJ databases">
        <title>Trichodesmium-associated heterotrophic epibiont bacteria.</title>
        <authorList>
            <person name="Cleveland C.S."/>
            <person name="Webb E.A."/>
        </authorList>
    </citation>
    <scope>NUCLEOTIDE SEQUENCE [LARGE SCALE GENOMIC DNA]</scope>
    <source>
        <strain evidence="3 5">USCH2</strain>
    </source>
</reference>
<name>A0A0P7D0X1_9GAMM</name>
<protein>
    <submittedName>
        <fullName evidence="2">Regulator</fullName>
    </submittedName>
    <submittedName>
        <fullName evidence="3">SoxR reducing system RseC family protein</fullName>
    </submittedName>
</protein>
<dbReference type="EMBL" id="JAQPZS010000008">
    <property type="protein sequence ID" value="MEJ6496422.1"/>
    <property type="molecule type" value="Genomic_DNA"/>
</dbReference>
<keyword evidence="5" id="KW-1185">Reference proteome</keyword>
<keyword evidence="1" id="KW-0812">Transmembrane</keyword>
<feature type="transmembrane region" description="Helical" evidence="1">
    <location>
        <begin position="77"/>
        <end position="98"/>
    </location>
</feature>
<evidence type="ECO:0000313" key="4">
    <source>
        <dbReference type="Proteomes" id="UP000050378"/>
    </source>
</evidence>
<reference evidence="2 4" key="1">
    <citation type="submission" date="2015-09" db="EMBL/GenBank/DDBJ databases">
        <title>Draft Genome Sequence of Pseudoalteromonas lipolytica UCD-48B.</title>
        <authorList>
            <person name="Krusor M."/>
            <person name="Coil D.A."/>
            <person name="Lang J.M."/>
            <person name="Eisen J.A."/>
            <person name="Alexiev A."/>
        </authorList>
    </citation>
    <scope>NUCLEOTIDE SEQUENCE [LARGE SCALE GENOMIC DNA]</scope>
    <source>
        <strain evidence="2 4">UCD-48B</strain>
    </source>
</reference>
<dbReference type="STRING" id="570156.AOG27_17760"/>
<feature type="transmembrane region" description="Helical" evidence="1">
    <location>
        <begin position="104"/>
        <end position="120"/>
    </location>
</feature>
<keyword evidence="1" id="KW-1133">Transmembrane helix</keyword>
<dbReference type="Pfam" id="PF04246">
    <property type="entry name" value="RseC_MucC"/>
    <property type="match status" value="1"/>
</dbReference>
<dbReference type="RefSeq" id="WP_054554334.1">
    <property type="nucleotide sequence ID" value="NZ_JAQPZS010000008.1"/>
</dbReference>
<comment type="caution">
    <text evidence="2">The sequence shown here is derived from an EMBL/GenBank/DDBJ whole genome shotgun (WGS) entry which is preliminary data.</text>
</comment>
<keyword evidence="1" id="KW-0472">Membrane</keyword>
<dbReference type="PANTHER" id="PTHR35867">
    <property type="entry name" value="PROTEIN RSEC"/>
    <property type="match status" value="1"/>
</dbReference>
<dbReference type="Proteomes" id="UP001377972">
    <property type="component" value="Unassembled WGS sequence"/>
</dbReference>
<evidence type="ECO:0000256" key="1">
    <source>
        <dbReference type="SAM" id="Phobius"/>
    </source>
</evidence>
<gene>
    <name evidence="2" type="ORF">AOG27_17760</name>
    <name evidence="3" type="ORF">PQI24_10275</name>
</gene>
<dbReference type="InterPro" id="IPR026268">
    <property type="entry name" value="RseC"/>
</dbReference>
<dbReference type="PATRIC" id="fig|570156.3.peg.1475"/>
<dbReference type="OrthoDB" id="6299046at2"/>
<dbReference type="Proteomes" id="UP000050378">
    <property type="component" value="Unassembled WGS sequence"/>
</dbReference>
<dbReference type="PANTHER" id="PTHR35867:SF1">
    <property type="entry name" value="PROTEIN RSEC"/>
    <property type="match status" value="1"/>
</dbReference>
<proteinExistence type="predicted"/>
<accession>A0A0P7D0X1</accession>
<evidence type="ECO:0000313" key="2">
    <source>
        <dbReference type="EMBL" id="KPM81795.1"/>
    </source>
</evidence>
<dbReference type="EMBL" id="LJTC01000013">
    <property type="protein sequence ID" value="KPM81795.1"/>
    <property type="molecule type" value="Genomic_DNA"/>
</dbReference>
<sequence>MIEQTLTVVSVKGTTANLEAEQKQACAGCNGRCGSQVFAKLFGTAKKTFPYTFEKELQVGQKVTLALDDSHLVKHAMAVYMLPLLFSLGFALIAFSAFSLAEGWQILAAVIGGLTGYAIAKSRVKSLKHDIKVIKIHPITIPFTQIDGD</sequence>
<evidence type="ECO:0000313" key="5">
    <source>
        <dbReference type="Proteomes" id="UP001377972"/>
    </source>
</evidence>
<evidence type="ECO:0000313" key="3">
    <source>
        <dbReference type="EMBL" id="MEJ6496422.1"/>
    </source>
</evidence>
<organism evidence="2 4">
    <name type="scientific">Pseudoalteromonas lipolytica</name>
    <dbReference type="NCBI Taxonomy" id="570156"/>
    <lineage>
        <taxon>Bacteria</taxon>
        <taxon>Pseudomonadati</taxon>
        <taxon>Pseudomonadota</taxon>
        <taxon>Gammaproteobacteria</taxon>
        <taxon>Alteromonadales</taxon>
        <taxon>Pseudoalteromonadaceae</taxon>
        <taxon>Pseudoalteromonas</taxon>
    </lineage>
</organism>